<proteinExistence type="inferred from homology"/>
<name>A0A8E2LFM4_9BACI</name>
<comment type="similarity">
    <text evidence="1">Belongs to the isochorismatase family.</text>
</comment>
<dbReference type="InterPro" id="IPR050272">
    <property type="entry name" value="Isochorismatase-like_hydrls"/>
</dbReference>
<dbReference type="CDD" id="cd01014">
    <property type="entry name" value="nicotinamidase_related"/>
    <property type="match status" value="1"/>
</dbReference>
<gene>
    <name evidence="4" type="ORF">BWZ43_11215</name>
</gene>
<dbReference type="InterPro" id="IPR036380">
    <property type="entry name" value="Isochorismatase-like_sf"/>
</dbReference>
<dbReference type="PANTHER" id="PTHR43540:SF14">
    <property type="entry name" value="ISOCHORISMATASE"/>
    <property type="match status" value="1"/>
</dbReference>
<comment type="caution">
    <text evidence="4">The sequence shown here is derived from an EMBL/GenBank/DDBJ whole genome shotgun (WGS) entry which is preliminary data.</text>
</comment>
<dbReference type="AlphaFoldDB" id="A0A8E2LFM4"/>
<dbReference type="PANTHER" id="PTHR43540">
    <property type="entry name" value="PEROXYUREIDOACRYLATE/UREIDOACRYLATE AMIDOHYDROLASE-RELATED"/>
    <property type="match status" value="1"/>
</dbReference>
<evidence type="ECO:0000259" key="3">
    <source>
        <dbReference type="Pfam" id="PF00857"/>
    </source>
</evidence>
<reference evidence="4 5" key="1">
    <citation type="submission" date="2017-01" db="EMBL/GenBank/DDBJ databases">
        <title>Draft genome sequence of Bacillus oleronius.</title>
        <authorList>
            <person name="Allam M."/>
        </authorList>
    </citation>
    <scope>NUCLEOTIDE SEQUENCE [LARGE SCALE GENOMIC DNA]</scope>
    <source>
        <strain evidence="4 5">DSM 9356</strain>
    </source>
</reference>
<sequence>MKKTALLIIDVQNAMFDDSNPIYDGEQLLNNIQYLLNQARSSSIPIFYVQHNDEEFITGTPPWEIHPSIAPKKGEIIIQKQTPDSFHHTELHQMLQAQQIDDLVIAGNQTEYCVDTTCRHAVSLGYNVTLVRDAHRTWDSNTLSAKQIIDHHNEVLGNAFVSLRATIEIQFNNNENIKINPRYI</sequence>
<evidence type="ECO:0000256" key="1">
    <source>
        <dbReference type="ARBA" id="ARBA00006336"/>
    </source>
</evidence>
<dbReference type="GO" id="GO:0016787">
    <property type="term" value="F:hydrolase activity"/>
    <property type="evidence" value="ECO:0007669"/>
    <property type="project" value="UniProtKB-KW"/>
</dbReference>
<dbReference type="EMBL" id="MTLA01000122">
    <property type="protein sequence ID" value="OOP68299.1"/>
    <property type="molecule type" value="Genomic_DNA"/>
</dbReference>
<dbReference type="Pfam" id="PF00857">
    <property type="entry name" value="Isochorismatase"/>
    <property type="match status" value="1"/>
</dbReference>
<dbReference type="SUPFAM" id="SSF52499">
    <property type="entry name" value="Isochorismatase-like hydrolases"/>
    <property type="match status" value="1"/>
</dbReference>
<dbReference type="Gene3D" id="3.40.50.850">
    <property type="entry name" value="Isochorismatase-like"/>
    <property type="match status" value="1"/>
</dbReference>
<dbReference type="RefSeq" id="WP_078110197.1">
    <property type="nucleotide sequence ID" value="NZ_CP065424.1"/>
</dbReference>
<evidence type="ECO:0000256" key="2">
    <source>
        <dbReference type="ARBA" id="ARBA00022801"/>
    </source>
</evidence>
<evidence type="ECO:0000313" key="4">
    <source>
        <dbReference type="EMBL" id="OOP68299.1"/>
    </source>
</evidence>
<keyword evidence="2 4" id="KW-0378">Hydrolase</keyword>
<protein>
    <submittedName>
        <fullName evidence="4">Cysteine hydrolase</fullName>
    </submittedName>
</protein>
<evidence type="ECO:0000313" key="5">
    <source>
        <dbReference type="Proteomes" id="UP000189761"/>
    </source>
</evidence>
<feature type="domain" description="Isochorismatase-like" evidence="3">
    <location>
        <begin position="4"/>
        <end position="139"/>
    </location>
</feature>
<dbReference type="Proteomes" id="UP000189761">
    <property type="component" value="Unassembled WGS sequence"/>
</dbReference>
<accession>A0A8E2LFM4</accession>
<dbReference type="InterPro" id="IPR000868">
    <property type="entry name" value="Isochorismatase-like_dom"/>
</dbReference>
<organism evidence="4 5">
    <name type="scientific">Heyndrickxia oleronia</name>
    <dbReference type="NCBI Taxonomy" id="38875"/>
    <lineage>
        <taxon>Bacteria</taxon>
        <taxon>Bacillati</taxon>
        <taxon>Bacillota</taxon>
        <taxon>Bacilli</taxon>
        <taxon>Bacillales</taxon>
        <taxon>Bacillaceae</taxon>
        <taxon>Heyndrickxia</taxon>
    </lineage>
</organism>
<keyword evidence="5" id="KW-1185">Reference proteome</keyword>